<reference evidence="1 2" key="1">
    <citation type="submission" date="2018-07" db="EMBL/GenBank/DDBJ databases">
        <title>Dyella monticola sp. nov. and Dyella psychrodurans sp. nov. isolated from monsoon evergreen broad-leaved forest soil of Dinghu Mountain, China.</title>
        <authorList>
            <person name="Gao Z."/>
            <person name="Qiu L."/>
        </authorList>
    </citation>
    <scope>NUCLEOTIDE SEQUENCE [LARGE SCALE GENOMIC DNA]</scope>
    <source>
        <strain evidence="1 2">4MSK11</strain>
    </source>
</reference>
<protein>
    <submittedName>
        <fullName evidence="1">Uncharacterized protein</fullName>
    </submittedName>
</protein>
<dbReference type="AlphaFoldDB" id="A0A370XBS6"/>
<comment type="caution">
    <text evidence="1">The sequence shown here is derived from an EMBL/GenBank/DDBJ whole genome shotgun (WGS) entry which is preliminary data.</text>
</comment>
<name>A0A370XBS6_9GAMM</name>
<sequence length="162" mass="18388">MNHLEQLVAEWYEWRGYFVRRNVQVGKLSKGGYECELDVVAYCPSRQHLVHVEPSMDSHTWAVREQRYQKKFDAGKRYIPALFGGMVLPAAIDHIAVLGYASTAHRTTLGGGRIMTTAQLLTEITKDIAPRTIQSAAVPEQYPLLRTVQFCYQHRKAAGWPA</sequence>
<dbReference type="Proteomes" id="UP000255334">
    <property type="component" value="Unassembled WGS sequence"/>
</dbReference>
<proteinExistence type="predicted"/>
<keyword evidence="2" id="KW-1185">Reference proteome</keyword>
<dbReference type="EMBL" id="QRBF01000001">
    <property type="protein sequence ID" value="RDS85884.1"/>
    <property type="molecule type" value="Genomic_DNA"/>
</dbReference>
<dbReference type="OrthoDB" id="8479975at2"/>
<accession>A0A370XBS6</accession>
<organism evidence="1 2">
    <name type="scientific">Dyella psychrodurans</name>
    <dbReference type="NCBI Taxonomy" id="1927960"/>
    <lineage>
        <taxon>Bacteria</taxon>
        <taxon>Pseudomonadati</taxon>
        <taxon>Pseudomonadota</taxon>
        <taxon>Gammaproteobacteria</taxon>
        <taxon>Lysobacterales</taxon>
        <taxon>Rhodanobacteraceae</taxon>
        <taxon>Dyella</taxon>
    </lineage>
</organism>
<dbReference type="RefSeq" id="WP_115476135.1">
    <property type="nucleotide sequence ID" value="NZ_QRBF01000001.1"/>
</dbReference>
<evidence type="ECO:0000313" key="1">
    <source>
        <dbReference type="EMBL" id="RDS85884.1"/>
    </source>
</evidence>
<gene>
    <name evidence="1" type="ORF">DWU99_01000</name>
</gene>
<evidence type="ECO:0000313" key="2">
    <source>
        <dbReference type="Proteomes" id="UP000255334"/>
    </source>
</evidence>